<evidence type="ECO:0000259" key="2">
    <source>
        <dbReference type="PROSITE" id="PS51786"/>
    </source>
</evidence>
<sequence>IKEKVLAALRAGITEVLMPAENERDLIDLPQSARKKLKFVFVSTVDDVLKSAIR</sequence>
<dbReference type="Gene3D" id="3.30.230.10">
    <property type="match status" value="1"/>
</dbReference>
<dbReference type="PROSITE" id="PS51786">
    <property type="entry name" value="LON_PROTEOLYTIC"/>
    <property type="match status" value="1"/>
</dbReference>
<proteinExistence type="predicted"/>
<gene>
    <name evidence="3" type="ORF">IFJ97_01110</name>
</gene>
<dbReference type="InterPro" id="IPR008269">
    <property type="entry name" value="Lon_proteolytic"/>
</dbReference>
<dbReference type="InterPro" id="IPR027065">
    <property type="entry name" value="Lon_Prtase"/>
</dbReference>
<dbReference type="GO" id="GO:0004176">
    <property type="term" value="F:ATP-dependent peptidase activity"/>
    <property type="evidence" value="ECO:0007669"/>
    <property type="project" value="InterPro"/>
</dbReference>
<dbReference type="GO" id="GO:0030163">
    <property type="term" value="P:protein catabolic process"/>
    <property type="evidence" value="ECO:0007669"/>
    <property type="project" value="InterPro"/>
</dbReference>
<dbReference type="Proteomes" id="UP000598633">
    <property type="component" value="Unassembled WGS sequence"/>
</dbReference>
<protein>
    <recommendedName>
        <fullName evidence="2">Lon proteolytic domain-containing protein</fullName>
    </recommendedName>
</protein>
<reference evidence="3 4" key="1">
    <citation type="submission" date="2020-08" db="EMBL/GenBank/DDBJ databases">
        <title>Acidobacteriota in marine sediments use diverse sulfur dissimilation pathways.</title>
        <authorList>
            <person name="Wasmund K."/>
        </authorList>
    </citation>
    <scope>NUCLEOTIDE SEQUENCE [LARGE SCALE GENOMIC DNA]</scope>
    <source>
        <strain evidence="3">MAG AM3-A</strain>
    </source>
</reference>
<feature type="domain" description="Lon proteolytic" evidence="2">
    <location>
        <begin position="1"/>
        <end position="54"/>
    </location>
</feature>
<dbReference type="GO" id="GO:0004252">
    <property type="term" value="F:serine-type endopeptidase activity"/>
    <property type="evidence" value="ECO:0007669"/>
    <property type="project" value="InterPro"/>
</dbReference>
<feature type="non-terminal residue" evidence="3">
    <location>
        <position position="1"/>
    </location>
</feature>
<dbReference type="EMBL" id="JACXWA010000013">
    <property type="protein sequence ID" value="MBD3869941.1"/>
    <property type="molecule type" value="Genomic_DNA"/>
</dbReference>
<comment type="caution">
    <text evidence="1">Lacks conserved residue(s) required for the propagation of feature annotation.</text>
</comment>
<dbReference type="Pfam" id="PF05362">
    <property type="entry name" value="Lon_C"/>
    <property type="match status" value="1"/>
</dbReference>
<evidence type="ECO:0000313" key="4">
    <source>
        <dbReference type="Proteomes" id="UP000598633"/>
    </source>
</evidence>
<name>A0A8J6YAS3_9BACT</name>
<dbReference type="GO" id="GO:0006508">
    <property type="term" value="P:proteolysis"/>
    <property type="evidence" value="ECO:0007669"/>
    <property type="project" value="InterPro"/>
</dbReference>
<dbReference type="SUPFAM" id="SSF54211">
    <property type="entry name" value="Ribosomal protein S5 domain 2-like"/>
    <property type="match status" value="1"/>
</dbReference>
<dbReference type="InterPro" id="IPR014721">
    <property type="entry name" value="Ribsml_uS5_D2-typ_fold_subgr"/>
</dbReference>
<comment type="caution">
    <text evidence="3">The sequence shown here is derived from an EMBL/GenBank/DDBJ whole genome shotgun (WGS) entry which is preliminary data.</text>
</comment>
<accession>A0A8J6YAS3</accession>
<dbReference type="AlphaFoldDB" id="A0A8J6YAS3"/>
<dbReference type="GO" id="GO:0005524">
    <property type="term" value="F:ATP binding"/>
    <property type="evidence" value="ECO:0007669"/>
    <property type="project" value="InterPro"/>
</dbReference>
<organism evidence="3 4">
    <name type="scientific">Candidatus Sulfomarinibacter kjeldsenii</name>
    <dbReference type="NCBI Taxonomy" id="2885994"/>
    <lineage>
        <taxon>Bacteria</taxon>
        <taxon>Pseudomonadati</taxon>
        <taxon>Acidobacteriota</taxon>
        <taxon>Thermoanaerobaculia</taxon>
        <taxon>Thermoanaerobaculales</taxon>
        <taxon>Candidatus Sulfomarinibacteraceae</taxon>
        <taxon>Candidatus Sulfomarinibacter</taxon>
    </lineage>
</organism>
<evidence type="ECO:0000256" key="1">
    <source>
        <dbReference type="PROSITE-ProRule" id="PRU01122"/>
    </source>
</evidence>
<evidence type="ECO:0000313" key="3">
    <source>
        <dbReference type="EMBL" id="MBD3869941.1"/>
    </source>
</evidence>
<dbReference type="InterPro" id="IPR020568">
    <property type="entry name" value="Ribosomal_Su5_D2-typ_SF"/>
</dbReference>
<dbReference type="PANTHER" id="PTHR10046">
    <property type="entry name" value="ATP DEPENDENT LON PROTEASE FAMILY MEMBER"/>
    <property type="match status" value="1"/>
</dbReference>